<dbReference type="PRINTS" id="PR00205">
    <property type="entry name" value="CADHERIN"/>
</dbReference>
<protein>
    <submittedName>
        <fullName evidence="20">Desmoglein 2</fullName>
    </submittedName>
</protein>
<evidence type="ECO:0000256" key="17">
    <source>
        <dbReference type="RuleBase" id="RU004358"/>
    </source>
</evidence>
<dbReference type="SMART" id="SM00112">
    <property type="entry name" value="CA"/>
    <property type="match status" value="4"/>
</dbReference>
<dbReference type="GO" id="GO:0045216">
    <property type="term" value="P:cell-cell junction organization"/>
    <property type="evidence" value="ECO:0007669"/>
    <property type="project" value="UniProtKB-ARBA"/>
</dbReference>
<reference evidence="21" key="1">
    <citation type="submission" date="2013-03" db="EMBL/GenBank/DDBJ databases">
        <authorList>
            <person name="Jeffery W."/>
            <person name="Warren W."/>
            <person name="Wilson R.K."/>
        </authorList>
    </citation>
    <scope>NUCLEOTIDE SEQUENCE</scope>
    <source>
        <strain evidence="21">female</strain>
    </source>
</reference>
<dbReference type="InterPro" id="IPR020894">
    <property type="entry name" value="Cadherin_CS"/>
</dbReference>
<dbReference type="InterPro" id="IPR002126">
    <property type="entry name" value="Cadherin-like_dom"/>
</dbReference>
<keyword evidence="3" id="KW-1003">Cell membrane</keyword>
<evidence type="ECO:0000256" key="4">
    <source>
        <dbReference type="ARBA" id="ARBA00022685"/>
    </source>
</evidence>
<dbReference type="InParanoid" id="A0A3B1J7N9"/>
<dbReference type="InterPro" id="IPR015919">
    <property type="entry name" value="Cadherin-like_sf"/>
</dbReference>
<dbReference type="Gene3D" id="4.10.900.10">
    <property type="entry name" value="TCF3-CBD (Catenin binding domain)"/>
    <property type="match status" value="1"/>
</dbReference>
<keyword evidence="10 16" id="KW-0130">Cell adhesion</keyword>
<keyword evidence="7" id="KW-0732">Signal</keyword>
<feature type="domain" description="Cadherin" evidence="19">
    <location>
        <begin position="46"/>
        <end position="130"/>
    </location>
</feature>
<dbReference type="GO" id="GO:0030057">
    <property type="term" value="C:desmosome"/>
    <property type="evidence" value="ECO:0007669"/>
    <property type="project" value="UniProtKB-SubCell"/>
</dbReference>
<feature type="domain" description="Cadherin" evidence="19">
    <location>
        <begin position="238"/>
        <end position="402"/>
    </location>
</feature>
<evidence type="ECO:0000256" key="3">
    <source>
        <dbReference type="ARBA" id="ARBA00022475"/>
    </source>
</evidence>
<feature type="transmembrane region" description="Helical" evidence="18">
    <location>
        <begin position="518"/>
        <end position="537"/>
    </location>
</feature>
<feature type="domain" description="Cadherin" evidence="19">
    <location>
        <begin position="131"/>
        <end position="237"/>
    </location>
</feature>
<dbReference type="GO" id="GO:0005509">
    <property type="term" value="F:calcium ion binding"/>
    <property type="evidence" value="ECO:0007669"/>
    <property type="project" value="UniProtKB-UniRule"/>
</dbReference>
<dbReference type="FunFam" id="2.60.40.60:FF:000031">
    <property type="entry name" value="Cadherin 3"/>
    <property type="match status" value="1"/>
</dbReference>
<dbReference type="Ensembl" id="ENSAMXT00000041196.1">
    <property type="protein sequence ID" value="ENSAMXP00000037896.1"/>
    <property type="gene ID" value="ENSAMXG00000039417.1"/>
</dbReference>
<keyword evidence="14" id="KW-0325">Glycoprotein</keyword>
<dbReference type="Pfam" id="PF00028">
    <property type="entry name" value="Cadherin"/>
    <property type="match status" value="1"/>
</dbReference>
<gene>
    <name evidence="20" type="primary">DSG2</name>
</gene>
<dbReference type="AlphaFoldDB" id="A0A3B1J7N9"/>
<dbReference type="FunFam" id="2.60.40.60:FF:000011">
    <property type="entry name" value="Cadherin 1"/>
    <property type="match status" value="1"/>
</dbReference>
<keyword evidence="21" id="KW-1185">Reference proteome</keyword>
<comment type="function">
    <text evidence="17">A component of desmosome cell-cell junctions which are required for positive regulation of cellular adhesion. Involved in the interaction of plaque proteins and intermediate filaments mediating cell-cell adhesion.</text>
</comment>
<dbReference type="SUPFAM" id="SSF49313">
    <property type="entry name" value="Cadherin-like"/>
    <property type="match status" value="5"/>
</dbReference>
<proteinExistence type="predicted"/>
<reference evidence="20" key="3">
    <citation type="submission" date="2025-08" db="UniProtKB">
        <authorList>
            <consortium name="Ensembl"/>
        </authorList>
    </citation>
    <scope>IDENTIFICATION</scope>
</reference>
<dbReference type="FunFam" id="2.60.40.60:FF:000068">
    <property type="entry name" value="Desmoglein 1"/>
    <property type="match status" value="1"/>
</dbReference>
<evidence type="ECO:0000256" key="15">
    <source>
        <dbReference type="PROSITE-ProRule" id="PRU00043"/>
    </source>
</evidence>
<evidence type="ECO:0000256" key="10">
    <source>
        <dbReference type="ARBA" id="ARBA00022889"/>
    </source>
</evidence>
<evidence type="ECO:0000256" key="6">
    <source>
        <dbReference type="ARBA" id="ARBA00022723"/>
    </source>
</evidence>
<evidence type="ECO:0000256" key="9">
    <source>
        <dbReference type="ARBA" id="ARBA00022837"/>
    </source>
</evidence>
<keyword evidence="11" id="KW-0965">Cell junction</keyword>
<dbReference type="GO" id="GO:0055113">
    <property type="term" value="P:epiboly involved in gastrulation with mouth forming second"/>
    <property type="evidence" value="ECO:0007669"/>
    <property type="project" value="UniProtKB-ARBA"/>
</dbReference>
<dbReference type="InterPro" id="IPR000233">
    <property type="entry name" value="Cadherin_Y-type_LIR"/>
</dbReference>
<evidence type="ECO:0000256" key="1">
    <source>
        <dbReference type="ARBA" id="ARBA00004251"/>
    </source>
</evidence>
<dbReference type="GO" id="GO:0007156">
    <property type="term" value="P:homophilic cell adhesion via plasma membrane adhesion molecules"/>
    <property type="evidence" value="ECO:0007669"/>
    <property type="project" value="InterPro"/>
</dbReference>
<organism evidence="20 21">
    <name type="scientific">Astyanax mexicanus</name>
    <name type="common">Blind cave fish</name>
    <name type="synonym">Astyanax fasciatus mexicanus</name>
    <dbReference type="NCBI Taxonomy" id="7994"/>
    <lineage>
        <taxon>Eukaryota</taxon>
        <taxon>Metazoa</taxon>
        <taxon>Chordata</taxon>
        <taxon>Craniata</taxon>
        <taxon>Vertebrata</taxon>
        <taxon>Euteleostomi</taxon>
        <taxon>Actinopterygii</taxon>
        <taxon>Neopterygii</taxon>
        <taxon>Teleostei</taxon>
        <taxon>Ostariophysi</taxon>
        <taxon>Characiformes</taxon>
        <taxon>Characoidei</taxon>
        <taxon>Acestrorhamphidae</taxon>
        <taxon>Acestrorhamphinae</taxon>
        <taxon>Astyanax</taxon>
    </lineage>
</organism>
<dbReference type="PANTHER" id="PTHR24025">
    <property type="entry name" value="DESMOGLEIN FAMILY MEMBER"/>
    <property type="match status" value="1"/>
</dbReference>
<sequence>MIFYLCFVEIKESSLVLRRHKREWIVPPQVLEENVDYTKKEFIIRSDKDDGQKNLVRYALRGVGVDQSPFNLFVVNPDNGNVRITGLLDRESIPQFNLSGVATFINGTVAENDIQLRIKVKDQNDNAPIFPPSISPGSVYELSPVGTSVMRITATDADEPGNPNSQIRYEIINQDPAGAAMFRIAPNGDVLVNDANLDREYTLTVKASDLNGAPGCKSGTATFKIQLKDVNDNVPKLEKEAVREILEVMRIKATDLDEQGTDNWQAKFNIVSGNEGGHFSIYTDPNTNEGVLMLDKVLIFFLQFFLKAIPISEDGKTFDVTKLIATYPAIDGDTKLPAENVRYAKGLDPGNWLSIDEKTSPHLVNGTYTAKVLCISQDAPYTTATGTIAIQVEDFNDHCPTLTTNVQTMCTIQEAIYVTAVDEDAPPNAAPFTFSIVPEKTKGKWSVEHLNDTTAILRSHEPLWPGPREVTVEVRDEQGLSCPEPQVLKLDVCSCDKNGLCGVRGAQQKGAVLGKAGIGLLLLGLLMLLLIPLLLLFCQCGAAGMGGAFAEMPFDTKEHLIAYHTEGQGEDRVSPEILSIFHRAGYMASTFSGGGGYQMEMTTMDHGMSAAGLGMMREEFDDGMALSGEYLNQYYSQKSMELDATAKNSLLMYNYEGQGSPVGSIGCCSLLESDNDLEFLNNLGPKFTTLAEICGAVSIETHRVNTVNVPPKPAASSSVHTVENVMVTNSRASVAADVKPATTLINVKPSQTLIDVQPAQTLMVQQQPMYYVVEPQVSNTMLLAERPTVGLGQNVYMLNGAPMAERVLVQGAVPAQGTIGGGNRVMLLETGRGSTQALNTGLLQSANLSGSQLLLVDGAAQGGQVLQGTLNRGGLAGSQGLLLVDGQSGPMLQGSLQRGVATSGSQNMLFMEAQGGSSGVFHGLMQRGMTSSAGSQSGTVGLNTGSVQISGVPSTRKVVIQEKKVVSTQQSSL</sequence>
<evidence type="ECO:0000256" key="14">
    <source>
        <dbReference type="ARBA" id="ARBA00023180"/>
    </source>
</evidence>
<dbReference type="STRING" id="7994.ENSAMXP00000037896"/>
<dbReference type="PROSITE" id="PS50268">
    <property type="entry name" value="CADHERIN_2"/>
    <property type="match status" value="3"/>
</dbReference>
<dbReference type="PANTHER" id="PTHR24025:SF29">
    <property type="entry name" value="DESMOGLEIN-2-LIKE-RELATED"/>
    <property type="match status" value="1"/>
</dbReference>
<keyword evidence="4" id="KW-0165">Cleavage on pair of basic residues</keyword>
<dbReference type="InterPro" id="IPR009122">
    <property type="entry name" value="Desmosomal_cadherin"/>
</dbReference>
<keyword evidence="6" id="KW-0479">Metal-binding</keyword>
<dbReference type="InterPro" id="IPR050971">
    <property type="entry name" value="Cadherin-domain_protein"/>
</dbReference>
<evidence type="ECO:0000313" key="20">
    <source>
        <dbReference type="Ensembl" id="ENSAMXP00000037896.1"/>
    </source>
</evidence>
<dbReference type="InterPro" id="IPR027397">
    <property type="entry name" value="Catenin-bd_sf"/>
</dbReference>
<dbReference type="Proteomes" id="UP000018467">
    <property type="component" value="Unassembled WGS sequence"/>
</dbReference>
<reference evidence="20" key="4">
    <citation type="submission" date="2025-09" db="UniProtKB">
        <authorList>
            <consortium name="Ensembl"/>
        </authorList>
    </citation>
    <scope>IDENTIFICATION</scope>
</reference>
<evidence type="ECO:0000256" key="13">
    <source>
        <dbReference type="ARBA" id="ARBA00023136"/>
    </source>
</evidence>
<dbReference type="FunFam" id="4.10.900.10:FF:000003">
    <property type="entry name" value="Desmoglein 1"/>
    <property type="match status" value="1"/>
</dbReference>
<dbReference type="CDD" id="cd11304">
    <property type="entry name" value="Cadherin_repeat"/>
    <property type="match status" value="4"/>
</dbReference>
<dbReference type="PRINTS" id="PR01818">
    <property type="entry name" value="DESMOCADHERN"/>
</dbReference>
<evidence type="ECO:0000256" key="7">
    <source>
        <dbReference type="ARBA" id="ARBA00022729"/>
    </source>
</evidence>
<keyword evidence="5 16" id="KW-0812">Transmembrane</keyword>
<evidence type="ECO:0000313" key="21">
    <source>
        <dbReference type="Proteomes" id="UP000018467"/>
    </source>
</evidence>
<keyword evidence="9 15" id="KW-0106">Calcium</keyword>
<name>A0A3B1J7N9_ASTMX</name>
<evidence type="ECO:0000259" key="19">
    <source>
        <dbReference type="PROSITE" id="PS50268"/>
    </source>
</evidence>
<evidence type="ECO:0000256" key="5">
    <source>
        <dbReference type="ARBA" id="ARBA00022692"/>
    </source>
</evidence>
<evidence type="ECO:0000256" key="2">
    <source>
        <dbReference type="ARBA" id="ARBA00004568"/>
    </source>
</evidence>
<evidence type="ECO:0000256" key="16">
    <source>
        <dbReference type="RuleBase" id="RU003318"/>
    </source>
</evidence>
<comment type="subcellular location">
    <subcellularLocation>
        <location evidence="2">Cell junction</location>
        <location evidence="2">Desmosome</location>
    </subcellularLocation>
    <subcellularLocation>
        <location evidence="1 16">Cell membrane</location>
        <topology evidence="1 16">Single-pass type I membrane protein</topology>
    </subcellularLocation>
</comment>
<dbReference type="PROSITE" id="PS00232">
    <property type="entry name" value="CADHERIN_1"/>
    <property type="match status" value="2"/>
</dbReference>
<evidence type="ECO:0000256" key="8">
    <source>
        <dbReference type="ARBA" id="ARBA00022737"/>
    </source>
</evidence>
<dbReference type="GeneTree" id="ENSGT01030000234624"/>
<accession>A0A3B1J7N9</accession>
<keyword evidence="12 18" id="KW-1133">Transmembrane helix</keyword>
<evidence type="ECO:0000256" key="18">
    <source>
        <dbReference type="SAM" id="Phobius"/>
    </source>
</evidence>
<dbReference type="GO" id="GO:0005886">
    <property type="term" value="C:plasma membrane"/>
    <property type="evidence" value="ECO:0007669"/>
    <property type="project" value="UniProtKB-SubCell"/>
</dbReference>
<keyword evidence="8" id="KW-0677">Repeat</keyword>
<evidence type="ECO:0000256" key="11">
    <source>
        <dbReference type="ARBA" id="ARBA00022949"/>
    </source>
</evidence>
<dbReference type="Gene3D" id="2.60.40.60">
    <property type="entry name" value="Cadherins"/>
    <property type="match status" value="4"/>
</dbReference>
<keyword evidence="13 18" id="KW-0472">Membrane</keyword>
<dbReference type="Pfam" id="PF01049">
    <property type="entry name" value="CADH_Y-type_LIR"/>
    <property type="match status" value="1"/>
</dbReference>
<reference evidence="21" key="2">
    <citation type="journal article" date="2014" name="Nat. Commun.">
        <title>The cavefish genome reveals candidate genes for eye loss.</title>
        <authorList>
            <person name="McGaugh S.E."/>
            <person name="Gross J.B."/>
            <person name="Aken B."/>
            <person name="Blin M."/>
            <person name="Borowsky R."/>
            <person name="Chalopin D."/>
            <person name="Hinaux H."/>
            <person name="Jeffery W.R."/>
            <person name="Keene A."/>
            <person name="Ma L."/>
            <person name="Minx P."/>
            <person name="Murphy D."/>
            <person name="O'Quin K.E."/>
            <person name="Retaux S."/>
            <person name="Rohner N."/>
            <person name="Searle S.M."/>
            <person name="Stahl B.A."/>
            <person name="Tabin C."/>
            <person name="Volff J.N."/>
            <person name="Yoshizawa M."/>
            <person name="Warren W.C."/>
        </authorList>
    </citation>
    <scope>NUCLEOTIDE SEQUENCE [LARGE SCALE GENOMIC DNA]</scope>
    <source>
        <strain evidence="21">female</strain>
    </source>
</reference>
<evidence type="ECO:0000256" key="12">
    <source>
        <dbReference type="ARBA" id="ARBA00022989"/>
    </source>
</evidence>
<dbReference type="Bgee" id="ENSAMXG00000039417">
    <property type="expression patterns" value="Expressed in zone of skin and 14 other cell types or tissues"/>
</dbReference>